<protein>
    <submittedName>
        <fullName evidence="1">Uncharacterized protein</fullName>
    </submittedName>
</protein>
<name>K9H4V2_9PROT</name>
<keyword evidence="2" id="KW-1185">Reference proteome</keyword>
<dbReference type="RefSeq" id="WP_009539075.1">
    <property type="nucleotide sequence ID" value="NZ_ANHY01000003.1"/>
</dbReference>
<dbReference type="eggNOG" id="ENOG5033IMT">
    <property type="taxonomic scope" value="Bacteria"/>
</dbReference>
<dbReference type="Proteomes" id="UP000009881">
    <property type="component" value="Unassembled WGS sequence"/>
</dbReference>
<gene>
    <name evidence="1" type="ORF">C882_2666</name>
</gene>
<organism evidence="1 2">
    <name type="scientific">Caenispirillum salinarum AK4</name>
    <dbReference type="NCBI Taxonomy" id="1238182"/>
    <lineage>
        <taxon>Bacteria</taxon>
        <taxon>Pseudomonadati</taxon>
        <taxon>Pseudomonadota</taxon>
        <taxon>Alphaproteobacteria</taxon>
        <taxon>Rhodospirillales</taxon>
        <taxon>Novispirillaceae</taxon>
        <taxon>Caenispirillum</taxon>
    </lineage>
</organism>
<dbReference type="AlphaFoldDB" id="K9H4V2"/>
<proteinExistence type="predicted"/>
<evidence type="ECO:0000313" key="2">
    <source>
        <dbReference type="Proteomes" id="UP000009881"/>
    </source>
</evidence>
<dbReference type="STRING" id="1238182.C882_2666"/>
<dbReference type="EMBL" id="ANHY01000003">
    <property type="protein sequence ID" value="EKV32587.1"/>
    <property type="molecule type" value="Genomic_DNA"/>
</dbReference>
<reference evidence="1 2" key="1">
    <citation type="journal article" date="2013" name="Genome Announc.">
        <title>Draft Genome Sequence of an Alphaproteobacterium, Caenispirillum salinarum AK4(T), Isolated from a Solar Saltern.</title>
        <authorList>
            <person name="Khatri I."/>
            <person name="Singh A."/>
            <person name="Korpole S."/>
            <person name="Pinnaka A.K."/>
            <person name="Subramanian S."/>
        </authorList>
    </citation>
    <scope>NUCLEOTIDE SEQUENCE [LARGE SCALE GENOMIC DNA]</scope>
    <source>
        <strain evidence="1 2">AK4</strain>
    </source>
</reference>
<evidence type="ECO:0000313" key="1">
    <source>
        <dbReference type="EMBL" id="EKV32587.1"/>
    </source>
</evidence>
<accession>K9H4V2</accession>
<dbReference type="OrthoDB" id="5625447at2"/>
<comment type="caution">
    <text evidence="1">The sequence shown here is derived from an EMBL/GenBank/DDBJ whole genome shotgun (WGS) entry which is preliminary data.</text>
</comment>
<sequence>MLTLQDCIALSDLTPEELMVIAHHEHLPDIVAVEKGYAFLQKEWGNPALRQMMLDEVSAALRDGRKQAALELLAQLRDCCEKHPGGRDRRLQHREH</sequence>